<sequence length="183" mass="21655">MAKLHYYIIFLFLITSSSCTSKSERLLRTREKVVQHEVKKRPFIQQENYYVSKVIDGDTFWVQNSRADKFKIRLIGIDAPESRNVFYKKKQPYGKESKEYLTNLIDKQYLRLEFDVDSLDQYGRTLAYAYLENNEMVNELLLKTGNAQILTITPNIKFEEKFIMAQRFAREQALGLWGLELSE</sequence>
<dbReference type="PANTHER" id="PTHR12302">
    <property type="entry name" value="EBNA2 BINDING PROTEIN P100"/>
    <property type="match status" value="1"/>
</dbReference>
<evidence type="ECO:0000256" key="2">
    <source>
        <dbReference type="ARBA" id="ARBA00022759"/>
    </source>
</evidence>
<feature type="domain" description="TNase-like" evidence="4">
    <location>
        <begin position="45"/>
        <end position="179"/>
    </location>
</feature>
<evidence type="ECO:0000256" key="3">
    <source>
        <dbReference type="ARBA" id="ARBA00022801"/>
    </source>
</evidence>
<dbReference type="PROSITE" id="PS50830">
    <property type="entry name" value="TNASE_3"/>
    <property type="match status" value="1"/>
</dbReference>
<dbReference type="SMART" id="SM00318">
    <property type="entry name" value="SNc"/>
    <property type="match status" value="1"/>
</dbReference>
<dbReference type="OrthoDB" id="4376109at2"/>
<dbReference type="Proteomes" id="UP000435036">
    <property type="component" value="Unassembled WGS sequence"/>
</dbReference>
<proteinExistence type="predicted"/>
<organism evidence="5 6">
    <name type="scientific">Sphingobacterium humi</name>
    <dbReference type="NCBI Taxonomy" id="1796905"/>
    <lineage>
        <taxon>Bacteria</taxon>
        <taxon>Pseudomonadati</taxon>
        <taxon>Bacteroidota</taxon>
        <taxon>Sphingobacteriia</taxon>
        <taxon>Sphingobacteriales</taxon>
        <taxon>Sphingobacteriaceae</taxon>
        <taxon>Sphingobacterium</taxon>
    </lineage>
</organism>
<dbReference type="AlphaFoldDB" id="A0A6N8KSX4"/>
<dbReference type="GO" id="GO:0004519">
    <property type="term" value="F:endonuclease activity"/>
    <property type="evidence" value="ECO:0007669"/>
    <property type="project" value="UniProtKB-KW"/>
</dbReference>
<gene>
    <name evidence="5" type="ORF">GQF63_00725</name>
</gene>
<keyword evidence="6" id="KW-1185">Reference proteome</keyword>
<name>A0A6N8KSX4_9SPHI</name>
<accession>A0A6N8KSX4</accession>
<keyword evidence="1" id="KW-0540">Nuclease</keyword>
<dbReference type="Gene3D" id="2.40.50.90">
    <property type="match status" value="1"/>
</dbReference>
<protein>
    <submittedName>
        <fullName evidence="5">Nuclease</fullName>
    </submittedName>
</protein>
<dbReference type="PROSITE" id="PS51257">
    <property type="entry name" value="PROKAR_LIPOPROTEIN"/>
    <property type="match status" value="1"/>
</dbReference>
<dbReference type="SUPFAM" id="SSF50199">
    <property type="entry name" value="Staphylococcal nuclease"/>
    <property type="match status" value="1"/>
</dbReference>
<dbReference type="InterPro" id="IPR035437">
    <property type="entry name" value="SNase_OB-fold_sf"/>
</dbReference>
<evidence type="ECO:0000256" key="1">
    <source>
        <dbReference type="ARBA" id="ARBA00022722"/>
    </source>
</evidence>
<dbReference type="GO" id="GO:0016787">
    <property type="term" value="F:hydrolase activity"/>
    <property type="evidence" value="ECO:0007669"/>
    <property type="project" value="UniProtKB-KW"/>
</dbReference>
<evidence type="ECO:0000313" key="6">
    <source>
        <dbReference type="Proteomes" id="UP000435036"/>
    </source>
</evidence>
<dbReference type="EMBL" id="WSQA01000001">
    <property type="protein sequence ID" value="MVZ60533.1"/>
    <property type="molecule type" value="Genomic_DNA"/>
</dbReference>
<dbReference type="InterPro" id="IPR016071">
    <property type="entry name" value="Staphylococal_nuclease_OB-fold"/>
</dbReference>
<reference evidence="5 6" key="1">
    <citation type="submission" date="2019-12" db="EMBL/GenBank/DDBJ databases">
        <authorList>
            <person name="Dong K."/>
        </authorList>
    </citation>
    <scope>NUCLEOTIDE SEQUENCE [LARGE SCALE GENOMIC DNA]</scope>
    <source>
        <strain evidence="5 6">JCM 31225</strain>
    </source>
</reference>
<evidence type="ECO:0000313" key="5">
    <source>
        <dbReference type="EMBL" id="MVZ60533.1"/>
    </source>
</evidence>
<dbReference type="Pfam" id="PF00565">
    <property type="entry name" value="SNase"/>
    <property type="match status" value="1"/>
</dbReference>
<keyword evidence="3" id="KW-0378">Hydrolase</keyword>
<evidence type="ECO:0000259" key="4">
    <source>
        <dbReference type="PROSITE" id="PS50830"/>
    </source>
</evidence>
<dbReference type="RefSeq" id="WP_160367180.1">
    <property type="nucleotide sequence ID" value="NZ_WSQA01000001.1"/>
</dbReference>
<keyword evidence="2" id="KW-0255">Endonuclease</keyword>
<comment type="caution">
    <text evidence="5">The sequence shown here is derived from an EMBL/GenBank/DDBJ whole genome shotgun (WGS) entry which is preliminary data.</text>
</comment>
<dbReference type="PANTHER" id="PTHR12302:SF3">
    <property type="entry name" value="SERINE_THREONINE-PROTEIN KINASE 31"/>
    <property type="match status" value="1"/>
</dbReference>